<feature type="binding site" evidence="5">
    <location>
        <position position="69"/>
    </location>
    <ligand>
        <name>Mg(2+)</name>
        <dbReference type="ChEBI" id="CHEBI:18420"/>
    </ligand>
</feature>
<dbReference type="InterPro" id="IPR024156">
    <property type="entry name" value="Small_GTPase_ARF"/>
</dbReference>
<evidence type="ECO:0000256" key="4">
    <source>
        <dbReference type="PIRSR" id="PIRSR606689-1"/>
    </source>
</evidence>
<accession>A0A2T7PQ68</accession>
<feature type="compositionally biased region" description="Low complexity" evidence="7">
    <location>
        <begin position="208"/>
        <end position="220"/>
    </location>
</feature>
<dbReference type="AlphaFoldDB" id="A0A2T7PQ68"/>
<dbReference type="SMART" id="SM00178">
    <property type="entry name" value="SAR"/>
    <property type="match status" value="1"/>
</dbReference>
<keyword evidence="9" id="KW-1185">Reference proteome</keyword>
<comment type="similarity">
    <text evidence="1 6">Belongs to the small GTPase superfamily. Arf family.</text>
</comment>
<dbReference type="Pfam" id="PF00025">
    <property type="entry name" value="Arf"/>
    <property type="match status" value="1"/>
</dbReference>
<evidence type="ECO:0000313" key="8">
    <source>
        <dbReference type="EMBL" id="PVD35571.1"/>
    </source>
</evidence>
<dbReference type="SMART" id="SM00177">
    <property type="entry name" value="ARF"/>
    <property type="match status" value="1"/>
</dbReference>
<feature type="region of interest" description="Disordered" evidence="7">
    <location>
        <begin position="208"/>
        <end position="231"/>
    </location>
</feature>
<dbReference type="PANTHER" id="PTHR11711">
    <property type="entry name" value="ADP RIBOSYLATION FACTOR-RELATED"/>
    <property type="match status" value="1"/>
</dbReference>
<sequence>MKITRLNTSRLAIFGSAGGQTLRSQMSVGKATGSQVDGSGWGEEGLDSAGKTTILYRLKLDEVVTTVPTIGFNVESIQYRDLHFTAWDIGSRDKIRPLFRHYYKGADAVVFVIDSHDPERLDELNYDVIKPAISAEELSSAIFLFLANKIDLSNTLSVKDISERLGLQYLKHTWNIMPVSAVTGEGLYQALDWLCLKLGSTQARRAIAAPAEEENAQNGETSKNETETAAPETVDLQARRDYCSRAYSAIKCFFFRSNRQGGQESPDTLSTSSQEKQ</sequence>
<reference evidence="8 9" key="1">
    <citation type="submission" date="2018-04" db="EMBL/GenBank/DDBJ databases">
        <title>The genome of golden apple snail Pomacea canaliculata provides insight into stress tolerance and invasive adaptation.</title>
        <authorList>
            <person name="Liu C."/>
            <person name="Liu B."/>
            <person name="Ren Y."/>
            <person name="Zhang Y."/>
            <person name="Wang H."/>
            <person name="Li S."/>
            <person name="Jiang F."/>
            <person name="Yin L."/>
            <person name="Zhang G."/>
            <person name="Qian W."/>
            <person name="Fan W."/>
        </authorList>
    </citation>
    <scope>NUCLEOTIDE SEQUENCE [LARGE SCALE GENOMIC DNA]</scope>
    <source>
        <strain evidence="8">SZHN2017</strain>
        <tissue evidence="8">Muscle</tissue>
    </source>
</reference>
<name>A0A2T7PQ68_POMCA</name>
<evidence type="ECO:0000256" key="1">
    <source>
        <dbReference type="ARBA" id="ARBA00010290"/>
    </source>
</evidence>
<dbReference type="PROSITE" id="PS51417">
    <property type="entry name" value="ARF"/>
    <property type="match status" value="1"/>
</dbReference>
<keyword evidence="5" id="KW-0479">Metal-binding</keyword>
<organism evidence="8 9">
    <name type="scientific">Pomacea canaliculata</name>
    <name type="common">Golden apple snail</name>
    <dbReference type="NCBI Taxonomy" id="400727"/>
    <lineage>
        <taxon>Eukaryota</taxon>
        <taxon>Metazoa</taxon>
        <taxon>Spiralia</taxon>
        <taxon>Lophotrochozoa</taxon>
        <taxon>Mollusca</taxon>
        <taxon>Gastropoda</taxon>
        <taxon>Caenogastropoda</taxon>
        <taxon>Architaenioglossa</taxon>
        <taxon>Ampullarioidea</taxon>
        <taxon>Ampullariidae</taxon>
        <taxon>Pomacea</taxon>
    </lineage>
</organism>
<feature type="binding site" evidence="4">
    <location>
        <begin position="45"/>
        <end position="52"/>
    </location>
    <ligand>
        <name>GTP</name>
        <dbReference type="ChEBI" id="CHEBI:37565"/>
    </ligand>
</feature>
<evidence type="ECO:0000256" key="7">
    <source>
        <dbReference type="SAM" id="MobiDB-lite"/>
    </source>
</evidence>
<dbReference type="FunFam" id="3.40.50.300:FF:000412">
    <property type="entry name" value="ADP-ribosylation factor 1"/>
    <property type="match status" value="1"/>
</dbReference>
<dbReference type="GO" id="GO:0005525">
    <property type="term" value="F:GTP binding"/>
    <property type="evidence" value="ECO:0007669"/>
    <property type="project" value="UniProtKB-KW"/>
</dbReference>
<gene>
    <name evidence="8" type="ORF">C0Q70_02534</name>
</gene>
<keyword evidence="3 4" id="KW-0342">GTP-binding</keyword>
<dbReference type="InterPro" id="IPR005225">
    <property type="entry name" value="Small_GTP-bd"/>
</dbReference>
<feature type="binding site" evidence="4">
    <location>
        <begin position="148"/>
        <end position="151"/>
    </location>
    <ligand>
        <name>GTP</name>
        <dbReference type="ChEBI" id="CHEBI:37565"/>
    </ligand>
</feature>
<dbReference type="GO" id="GO:0003924">
    <property type="term" value="F:GTPase activity"/>
    <property type="evidence" value="ECO:0007669"/>
    <property type="project" value="InterPro"/>
</dbReference>
<dbReference type="EMBL" id="PZQS01000002">
    <property type="protein sequence ID" value="PVD35571.1"/>
    <property type="molecule type" value="Genomic_DNA"/>
</dbReference>
<evidence type="ECO:0000256" key="3">
    <source>
        <dbReference type="ARBA" id="ARBA00023134"/>
    </source>
</evidence>
<feature type="binding site" evidence="5">
    <location>
        <position position="52"/>
    </location>
    <ligand>
        <name>Mg(2+)</name>
        <dbReference type="ChEBI" id="CHEBI:18420"/>
    </ligand>
</feature>
<evidence type="ECO:0000313" key="9">
    <source>
        <dbReference type="Proteomes" id="UP000245119"/>
    </source>
</evidence>
<dbReference type="NCBIfam" id="TIGR00231">
    <property type="entry name" value="small_GTP"/>
    <property type="match status" value="1"/>
</dbReference>
<dbReference type="PRINTS" id="PR00328">
    <property type="entry name" value="SAR1GTPBP"/>
</dbReference>
<dbReference type="InterPro" id="IPR027417">
    <property type="entry name" value="P-loop_NTPase"/>
</dbReference>
<evidence type="ECO:0000256" key="5">
    <source>
        <dbReference type="PIRSR" id="PIRSR606689-2"/>
    </source>
</evidence>
<keyword evidence="5" id="KW-0460">Magnesium</keyword>
<dbReference type="Proteomes" id="UP000245119">
    <property type="component" value="Linkage Group LG2"/>
</dbReference>
<dbReference type="SUPFAM" id="SSF52540">
    <property type="entry name" value="P-loop containing nucleoside triphosphate hydrolases"/>
    <property type="match status" value="1"/>
</dbReference>
<dbReference type="OrthoDB" id="6060392at2759"/>
<comment type="caution">
    <text evidence="8">The sequence shown here is derived from an EMBL/GenBank/DDBJ whole genome shotgun (WGS) entry which is preliminary data.</text>
</comment>
<keyword evidence="2 4" id="KW-0547">Nucleotide-binding</keyword>
<evidence type="ECO:0000256" key="6">
    <source>
        <dbReference type="RuleBase" id="RU003925"/>
    </source>
</evidence>
<dbReference type="InterPro" id="IPR006689">
    <property type="entry name" value="Small_GTPase_ARF/SAR"/>
</dbReference>
<dbReference type="CDD" id="cd00878">
    <property type="entry name" value="Arf_Arl"/>
    <property type="match status" value="1"/>
</dbReference>
<dbReference type="STRING" id="400727.A0A2T7PQ68"/>
<protein>
    <submittedName>
        <fullName evidence="8">Uncharacterized protein</fullName>
    </submittedName>
</protein>
<dbReference type="Gene3D" id="3.40.50.300">
    <property type="entry name" value="P-loop containing nucleotide triphosphate hydrolases"/>
    <property type="match status" value="1"/>
</dbReference>
<evidence type="ECO:0000256" key="2">
    <source>
        <dbReference type="ARBA" id="ARBA00022741"/>
    </source>
</evidence>
<proteinExistence type="inferred from homology"/>
<dbReference type="GO" id="GO:0046872">
    <property type="term" value="F:metal ion binding"/>
    <property type="evidence" value="ECO:0007669"/>
    <property type="project" value="UniProtKB-KW"/>
</dbReference>
<dbReference type="GO" id="GO:0030010">
    <property type="term" value="P:establishment of cell polarity"/>
    <property type="evidence" value="ECO:0007669"/>
    <property type="project" value="UniProtKB-ARBA"/>
</dbReference>